<accession>A0A6J6NQV9</accession>
<feature type="compositionally biased region" description="Low complexity" evidence="1">
    <location>
        <begin position="232"/>
        <end position="246"/>
    </location>
</feature>
<feature type="region of interest" description="Disordered" evidence="1">
    <location>
        <begin position="205"/>
        <end position="260"/>
    </location>
</feature>
<evidence type="ECO:0000256" key="1">
    <source>
        <dbReference type="SAM" id="MobiDB-lite"/>
    </source>
</evidence>
<feature type="compositionally biased region" description="Basic and acidic residues" evidence="1">
    <location>
        <begin position="217"/>
        <end position="226"/>
    </location>
</feature>
<sequence length="260" mass="27632">MTGRPQVVTRADIGREADRMIDRVVADLAPAQQPGQDRQTGRIGRGPPLRAQRVRRQVPDRAGAGLPPRALLAGVPGLVEPAAVFVDDHGVPVAVGGATALDPGVLAEGIPHPVALIGVLEADLDARVAGRDDGDRDAVVRPVAVRRPEVGVQVDVARHVREPGVAARMHRQRRDVRVPPAVVGERRARRPRDRCAACHGERALHRHGGCRSPADGGCREHHDQHRTTHHGATSSASPAVAAPARSACRRSRTPHGADAR</sequence>
<feature type="region of interest" description="Disordered" evidence="1">
    <location>
        <begin position="26"/>
        <end position="65"/>
    </location>
</feature>
<reference evidence="2" key="1">
    <citation type="submission" date="2020-05" db="EMBL/GenBank/DDBJ databases">
        <authorList>
            <person name="Chiriac C."/>
            <person name="Salcher M."/>
            <person name="Ghai R."/>
            <person name="Kavagutti S V."/>
        </authorList>
    </citation>
    <scope>NUCLEOTIDE SEQUENCE</scope>
</reference>
<dbReference type="EMBL" id="CAEZXR010000011">
    <property type="protein sequence ID" value="CAB4687214.1"/>
    <property type="molecule type" value="Genomic_DNA"/>
</dbReference>
<dbReference type="AlphaFoldDB" id="A0A6J6NQV9"/>
<proteinExistence type="predicted"/>
<name>A0A6J6NQV9_9ZZZZ</name>
<evidence type="ECO:0000313" key="2">
    <source>
        <dbReference type="EMBL" id="CAB4687214.1"/>
    </source>
</evidence>
<protein>
    <submittedName>
        <fullName evidence="2">Unannotated protein</fullName>
    </submittedName>
</protein>
<organism evidence="2">
    <name type="scientific">freshwater metagenome</name>
    <dbReference type="NCBI Taxonomy" id="449393"/>
    <lineage>
        <taxon>unclassified sequences</taxon>
        <taxon>metagenomes</taxon>
        <taxon>ecological metagenomes</taxon>
    </lineage>
</organism>
<gene>
    <name evidence="2" type="ORF">UFOPK2579_00175</name>
</gene>